<dbReference type="RefSeq" id="WP_127607776.1">
    <property type="nucleotide sequence ID" value="NZ_JARTHJ010000066.1"/>
</dbReference>
<reference evidence="1 2" key="1">
    <citation type="submission" date="2019-11" db="EMBL/GenBank/DDBJ databases">
        <title>Draft genome sequences of five Paenibacillus species of dairy origin.</title>
        <authorList>
            <person name="Olajide A.M."/>
            <person name="Chen S."/>
            <person name="Lapointe G."/>
        </authorList>
    </citation>
    <scope>NUCLEOTIDE SEQUENCE [LARGE SCALE GENOMIC DNA]</scope>
    <source>
        <strain evidence="1 2">2CS3</strain>
    </source>
</reference>
<sequence length="176" mass="19305">MKRQRKKWFMYAVVGVLVLWSGLQIVELAGRGTPVERADKMLYQVARFQMELLGSHLTESAKAKDTDGLNSLRQAAYSAAYAHEHLVLAYGEGKLAKLEAPSKLLQYLVRLQIAGTRPLKADEQQTLAEAARGFAALFAAYGSLMSPGDAVVSSQNTKLTEADKALAELLDRKLLP</sequence>
<accession>A0A7X3CQE9</accession>
<dbReference type="EMBL" id="WNZX01000001">
    <property type="protein sequence ID" value="MUG69097.1"/>
    <property type="molecule type" value="Genomic_DNA"/>
</dbReference>
<proteinExistence type="predicted"/>
<evidence type="ECO:0000313" key="1">
    <source>
        <dbReference type="EMBL" id="MUG69097.1"/>
    </source>
</evidence>
<dbReference type="Proteomes" id="UP000450917">
    <property type="component" value="Unassembled WGS sequence"/>
</dbReference>
<keyword evidence="2" id="KW-1185">Reference proteome</keyword>
<protein>
    <submittedName>
        <fullName evidence="1">S-adenosylmethionine decarboxylase</fullName>
    </submittedName>
</protein>
<comment type="caution">
    <text evidence="1">The sequence shown here is derived from an EMBL/GenBank/DDBJ whole genome shotgun (WGS) entry which is preliminary data.</text>
</comment>
<dbReference type="AlphaFoldDB" id="A0A7X3CQE9"/>
<gene>
    <name evidence="1" type="ORF">GNP93_00255</name>
</gene>
<organism evidence="1 2">
    <name type="scientific">Paenibacillus validus</name>
    <dbReference type="NCBI Taxonomy" id="44253"/>
    <lineage>
        <taxon>Bacteria</taxon>
        <taxon>Bacillati</taxon>
        <taxon>Bacillota</taxon>
        <taxon>Bacilli</taxon>
        <taxon>Bacillales</taxon>
        <taxon>Paenibacillaceae</taxon>
        <taxon>Paenibacillus</taxon>
    </lineage>
</organism>
<name>A0A7X3CQE9_9BACL</name>
<evidence type="ECO:0000313" key="2">
    <source>
        <dbReference type="Proteomes" id="UP000450917"/>
    </source>
</evidence>